<organism evidence="1 2">
    <name type="scientific">Mucilaginibacter yixingensis</name>
    <dbReference type="NCBI Taxonomy" id="1295612"/>
    <lineage>
        <taxon>Bacteria</taxon>
        <taxon>Pseudomonadati</taxon>
        <taxon>Bacteroidota</taxon>
        <taxon>Sphingobacteriia</taxon>
        <taxon>Sphingobacteriales</taxon>
        <taxon>Sphingobacteriaceae</taxon>
        <taxon>Mucilaginibacter</taxon>
    </lineage>
</organism>
<dbReference type="AlphaFoldDB" id="A0A2T5JG20"/>
<dbReference type="OrthoDB" id="798215at2"/>
<reference evidence="1 2" key="1">
    <citation type="submission" date="2018-04" db="EMBL/GenBank/DDBJ databases">
        <title>Genomic Encyclopedia of Archaeal and Bacterial Type Strains, Phase II (KMG-II): from individual species to whole genera.</title>
        <authorList>
            <person name="Goeker M."/>
        </authorList>
    </citation>
    <scope>NUCLEOTIDE SEQUENCE [LARGE SCALE GENOMIC DNA]</scope>
    <source>
        <strain evidence="1 2">DSM 26809</strain>
    </source>
</reference>
<accession>A0A2T5JG20</accession>
<dbReference type="Proteomes" id="UP000244168">
    <property type="component" value="Unassembled WGS sequence"/>
</dbReference>
<dbReference type="RefSeq" id="WP_107826773.1">
    <property type="nucleotide sequence ID" value="NZ_CP160205.1"/>
</dbReference>
<name>A0A2T5JG20_9SPHI</name>
<evidence type="ECO:0000313" key="1">
    <source>
        <dbReference type="EMBL" id="PTR01380.1"/>
    </source>
</evidence>
<dbReference type="EMBL" id="QAOQ01000001">
    <property type="protein sequence ID" value="PTR01380.1"/>
    <property type="molecule type" value="Genomic_DNA"/>
</dbReference>
<sequence>MINPKQFTYIQGDGSVRKVIAAPLTEASNEQETRTFKLYKDALDDGTTLFTDDSMPAVNDDISDDENPDYLGSISINQAGEWQYEGDMLNQDEQQQIAENLLTEE</sequence>
<gene>
    <name evidence="1" type="ORF">C8P68_101614</name>
</gene>
<evidence type="ECO:0000313" key="2">
    <source>
        <dbReference type="Proteomes" id="UP000244168"/>
    </source>
</evidence>
<keyword evidence="2" id="KW-1185">Reference proteome</keyword>
<comment type="caution">
    <text evidence="1">The sequence shown here is derived from an EMBL/GenBank/DDBJ whole genome shotgun (WGS) entry which is preliminary data.</text>
</comment>
<proteinExistence type="predicted"/>
<protein>
    <submittedName>
        <fullName evidence="1">VCBS repeat-containing protein</fullName>
    </submittedName>
</protein>